<organism evidence="1 2">
    <name type="scientific">Elysia marginata</name>
    <dbReference type="NCBI Taxonomy" id="1093978"/>
    <lineage>
        <taxon>Eukaryota</taxon>
        <taxon>Metazoa</taxon>
        <taxon>Spiralia</taxon>
        <taxon>Lophotrochozoa</taxon>
        <taxon>Mollusca</taxon>
        <taxon>Gastropoda</taxon>
        <taxon>Heterobranchia</taxon>
        <taxon>Euthyneura</taxon>
        <taxon>Panpulmonata</taxon>
        <taxon>Sacoglossa</taxon>
        <taxon>Placobranchoidea</taxon>
        <taxon>Plakobranchidae</taxon>
        <taxon>Elysia</taxon>
    </lineage>
</organism>
<protein>
    <submittedName>
        <fullName evidence="1">Small cardioactive peptide</fullName>
    </submittedName>
</protein>
<dbReference type="EMBL" id="BMAT01011962">
    <property type="protein sequence ID" value="GFR82792.1"/>
    <property type="molecule type" value="Genomic_DNA"/>
</dbReference>
<proteinExistence type="predicted"/>
<accession>A0AAV4GAX1</accession>
<evidence type="ECO:0000313" key="1">
    <source>
        <dbReference type="EMBL" id="GFR82792.1"/>
    </source>
</evidence>
<comment type="caution">
    <text evidence="1">The sequence shown here is derived from an EMBL/GenBank/DDBJ whole genome shotgun (WGS) entry which is preliminary data.</text>
</comment>
<name>A0AAV4GAX1_9GAST</name>
<sequence>MHFHLDLDLQPQGGNYLAFPRMGRSGANVASDVPCCGVGLKEEFVLGDDGKEELRAICPARSECCAGLREIVDEKPDGVYYSMCIPDIPAHGVS</sequence>
<gene>
    <name evidence="1" type="ORF">ElyMa_005960400</name>
</gene>
<dbReference type="AlphaFoldDB" id="A0AAV4GAX1"/>
<dbReference type="Proteomes" id="UP000762676">
    <property type="component" value="Unassembled WGS sequence"/>
</dbReference>
<evidence type="ECO:0000313" key="2">
    <source>
        <dbReference type="Proteomes" id="UP000762676"/>
    </source>
</evidence>
<keyword evidence="2" id="KW-1185">Reference proteome</keyword>
<reference evidence="1 2" key="1">
    <citation type="journal article" date="2021" name="Elife">
        <title>Chloroplast acquisition without the gene transfer in kleptoplastic sea slugs, Plakobranchus ocellatus.</title>
        <authorList>
            <person name="Maeda T."/>
            <person name="Takahashi S."/>
            <person name="Yoshida T."/>
            <person name="Shimamura S."/>
            <person name="Takaki Y."/>
            <person name="Nagai Y."/>
            <person name="Toyoda A."/>
            <person name="Suzuki Y."/>
            <person name="Arimoto A."/>
            <person name="Ishii H."/>
            <person name="Satoh N."/>
            <person name="Nishiyama T."/>
            <person name="Hasebe M."/>
            <person name="Maruyama T."/>
            <person name="Minagawa J."/>
            <person name="Obokata J."/>
            <person name="Shigenobu S."/>
        </authorList>
    </citation>
    <scope>NUCLEOTIDE SEQUENCE [LARGE SCALE GENOMIC DNA]</scope>
</reference>